<dbReference type="InterPro" id="IPR005467">
    <property type="entry name" value="His_kinase_dom"/>
</dbReference>
<sequence>MRLTLTILSSLLYLISYSNQVRDLPTKDYGINWYTDSDGLPQNSVKHIFKDTYGFIWLLTQNGLVRYDGRNFRVFNSKNTSIHNNRMMYALGVPDKDSIFVYNEFGETLLISQRKAETLQQNILDLPHPLISTPEINSTDSTNIRGKKYVIPASGNNHYTVTNDTVSHYNNNSRRTSEVYFPHNASGYFFTVGDSLYHLEKDGEYTRIYGGRTVHEKTEVPAGDENITGIIYNNITRQTFLHTRKSLYLLQVKNSKLRLERILPDFDFGPENSIISAYYDSFLKIIYLGSKTKGLGIIKKHNFKNINTWDTDRVQHALTNYTSNKILTATGAVINVDNIAGEKLNGTWDSDKYSLITDKQGDIWTKNQNHLYRFSKDTDYREFRQWVLPYSIEQLYKGAHDRIWIAMHLSNDEHKASESAVYYLDSADPECAPKSYRKFNFSVQYILQTTDTTLWLGSLRGLHKLNLATGRCSTIDGLNNKQVTSLYASAPAEIWVTTSTKGIFLYQNGKLTGFPSDRKGYMLSSHCIVEDNEGYLWITTGKGLFQAAKKKMLDYASGKMEQVYYHYYDKSSGFLSNEFTGGCEPCGIRLQNGHVALPSLNGIVIFDPKKVKPELPNGTMYIDEVRTAEGILPVDQDTLRLSRNFGRIYIHLATPYYDNPYNLNMEFQLEDEDTKNWEDIEDGQTITFSQLPPGQHTLVIRKMNSFYSYYIHKRITLIVPPYVWETDWFYILLYLAIPVVIFYSIKLRIKYVRYKNALLKKKIIESTRHLRNTIRTLRITKDKLKQQTAIQEKLIASISHDIRSPLRFMVDTGEYLYANYDTGNKKMIREGIRSMYTASVKIHEFISEILDYSKARMYEGIGNTPRESYDLQHLIGEKISLFTEIANSQRTRIYNYIPYNFTTWVNKHLLSIIIHNLLDNAVKNTHNGKITLYAFIREKKLRIVIEDTGKGISQKQLQYYQSLMNPHEEQQISLDTPNKSLGIKIILDLLIILNGKIDIKSTVNKGTRITLLFPVEAE</sequence>
<evidence type="ECO:0000259" key="5">
    <source>
        <dbReference type="PROSITE" id="PS50109"/>
    </source>
</evidence>
<accession>A0A3N0E570</accession>
<dbReference type="Proteomes" id="UP000267469">
    <property type="component" value="Unassembled WGS sequence"/>
</dbReference>
<dbReference type="InterPro" id="IPR003594">
    <property type="entry name" value="HATPase_dom"/>
</dbReference>
<dbReference type="PROSITE" id="PS50109">
    <property type="entry name" value="HIS_KIN"/>
    <property type="match status" value="1"/>
</dbReference>
<reference evidence="6 7" key="1">
    <citation type="submission" date="2018-10" db="EMBL/GenBank/DDBJ databases">
        <title>Sinomicrobium pectinilyticum sp. nov., a pectinase-producing bacterium isolated from alkaline and saline soil, and emended description of the genus Sinomicrobium.</title>
        <authorList>
            <person name="Cheng B."/>
            <person name="Li C."/>
            <person name="Lai Q."/>
            <person name="Du M."/>
            <person name="Shao Z."/>
            <person name="Xu P."/>
            <person name="Yang C."/>
        </authorList>
    </citation>
    <scope>NUCLEOTIDE SEQUENCE [LARGE SCALE GENOMIC DNA]</scope>
    <source>
        <strain evidence="6 7">5DNS001</strain>
    </source>
</reference>
<dbReference type="Gene3D" id="1.10.287.130">
    <property type="match status" value="1"/>
</dbReference>
<dbReference type="EMBL" id="RJTM01000108">
    <property type="protein sequence ID" value="RNL82965.1"/>
    <property type="molecule type" value="Genomic_DNA"/>
</dbReference>
<dbReference type="Gene3D" id="3.30.565.10">
    <property type="entry name" value="Histidine kinase-like ATPase, C-terminal domain"/>
    <property type="match status" value="1"/>
</dbReference>
<comment type="caution">
    <text evidence="6">The sequence shown here is derived from an EMBL/GenBank/DDBJ whole genome shotgun (WGS) entry which is preliminary data.</text>
</comment>
<dbReference type="AlphaFoldDB" id="A0A3N0E570"/>
<feature type="transmembrane region" description="Helical" evidence="4">
    <location>
        <begin position="728"/>
        <end position="745"/>
    </location>
</feature>
<proteinExistence type="predicted"/>
<keyword evidence="4" id="KW-0812">Transmembrane</keyword>
<dbReference type="PANTHER" id="PTHR43547">
    <property type="entry name" value="TWO-COMPONENT HISTIDINE KINASE"/>
    <property type="match status" value="1"/>
</dbReference>
<dbReference type="EC" id="2.7.13.3" evidence="2"/>
<dbReference type="CDD" id="cd00082">
    <property type="entry name" value="HisKA"/>
    <property type="match status" value="1"/>
</dbReference>
<dbReference type="InterPro" id="IPR036890">
    <property type="entry name" value="HATPase_C_sf"/>
</dbReference>
<keyword evidence="3" id="KW-0597">Phosphoprotein</keyword>
<evidence type="ECO:0000256" key="4">
    <source>
        <dbReference type="SAM" id="Phobius"/>
    </source>
</evidence>
<dbReference type="InterPro" id="IPR013783">
    <property type="entry name" value="Ig-like_fold"/>
</dbReference>
<dbReference type="RefSeq" id="WP_123217081.1">
    <property type="nucleotide sequence ID" value="NZ_RJTM01000108.1"/>
</dbReference>
<evidence type="ECO:0000256" key="1">
    <source>
        <dbReference type="ARBA" id="ARBA00000085"/>
    </source>
</evidence>
<dbReference type="Gene3D" id="2.130.10.10">
    <property type="entry name" value="YVTN repeat-like/Quinoprotein amine dehydrogenase"/>
    <property type="match status" value="2"/>
</dbReference>
<dbReference type="SUPFAM" id="SSF55874">
    <property type="entry name" value="ATPase domain of HSP90 chaperone/DNA topoisomerase II/histidine kinase"/>
    <property type="match status" value="1"/>
</dbReference>
<dbReference type="SUPFAM" id="SSF47384">
    <property type="entry name" value="Homodimeric domain of signal transducing histidine kinase"/>
    <property type="match status" value="1"/>
</dbReference>
<dbReference type="OrthoDB" id="8676692at2"/>
<comment type="catalytic activity">
    <reaction evidence="1">
        <text>ATP + protein L-histidine = ADP + protein N-phospho-L-histidine.</text>
        <dbReference type="EC" id="2.7.13.3"/>
    </reaction>
</comment>
<keyword evidence="4" id="KW-1133">Transmembrane helix</keyword>
<dbReference type="InterPro" id="IPR015943">
    <property type="entry name" value="WD40/YVTN_repeat-like_dom_sf"/>
</dbReference>
<name>A0A3N0E570_SINP1</name>
<evidence type="ECO:0000256" key="2">
    <source>
        <dbReference type="ARBA" id="ARBA00012438"/>
    </source>
</evidence>
<dbReference type="GO" id="GO:0000155">
    <property type="term" value="F:phosphorelay sensor kinase activity"/>
    <property type="evidence" value="ECO:0007669"/>
    <property type="project" value="InterPro"/>
</dbReference>
<evidence type="ECO:0000313" key="7">
    <source>
        <dbReference type="Proteomes" id="UP000267469"/>
    </source>
</evidence>
<keyword evidence="4" id="KW-0472">Membrane</keyword>
<dbReference type="Pfam" id="PF02518">
    <property type="entry name" value="HATPase_c"/>
    <property type="match status" value="1"/>
</dbReference>
<evidence type="ECO:0000256" key="3">
    <source>
        <dbReference type="ARBA" id="ARBA00022553"/>
    </source>
</evidence>
<organism evidence="6 7">
    <name type="scientific">Sinomicrobium pectinilyticum</name>
    <dbReference type="NCBI Taxonomy" id="1084421"/>
    <lineage>
        <taxon>Bacteria</taxon>
        <taxon>Pseudomonadati</taxon>
        <taxon>Bacteroidota</taxon>
        <taxon>Flavobacteriia</taxon>
        <taxon>Flavobacteriales</taxon>
        <taxon>Flavobacteriaceae</taxon>
        <taxon>Sinomicrobium</taxon>
    </lineage>
</organism>
<keyword evidence="7" id="KW-1185">Reference proteome</keyword>
<dbReference type="Gene3D" id="2.60.40.10">
    <property type="entry name" value="Immunoglobulins"/>
    <property type="match status" value="1"/>
</dbReference>
<gene>
    <name evidence="6" type="ORF">ED312_16285</name>
</gene>
<dbReference type="SUPFAM" id="SSF63829">
    <property type="entry name" value="Calcium-dependent phosphotriesterase"/>
    <property type="match status" value="1"/>
</dbReference>
<evidence type="ECO:0000313" key="6">
    <source>
        <dbReference type="EMBL" id="RNL82965.1"/>
    </source>
</evidence>
<protein>
    <recommendedName>
        <fullName evidence="2">histidine kinase</fullName>
        <ecNumber evidence="2">2.7.13.3</ecNumber>
    </recommendedName>
</protein>
<feature type="domain" description="Histidine kinase" evidence="5">
    <location>
        <begin position="797"/>
        <end position="1017"/>
    </location>
</feature>
<dbReference type="PANTHER" id="PTHR43547:SF2">
    <property type="entry name" value="HYBRID SIGNAL TRANSDUCTION HISTIDINE KINASE C"/>
    <property type="match status" value="1"/>
</dbReference>
<dbReference type="InterPro" id="IPR036097">
    <property type="entry name" value="HisK_dim/P_sf"/>
</dbReference>
<dbReference type="InterPro" id="IPR003661">
    <property type="entry name" value="HisK_dim/P_dom"/>
</dbReference>
<dbReference type="SMART" id="SM00387">
    <property type="entry name" value="HATPase_c"/>
    <property type="match status" value="1"/>
</dbReference>